<evidence type="ECO:0000256" key="4">
    <source>
        <dbReference type="ARBA" id="ARBA00023163"/>
    </source>
</evidence>
<comment type="caution">
    <text evidence="6">The sequence shown here is derived from an EMBL/GenBank/DDBJ whole genome shotgun (WGS) entry which is preliminary data.</text>
</comment>
<evidence type="ECO:0000256" key="2">
    <source>
        <dbReference type="ARBA" id="ARBA00023015"/>
    </source>
</evidence>
<dbReference type="FunFam" id="1.10.10.10:FF:000001">
    <property type="entry name" value="LysR family transcriptional regulator"/>
    <property type="match status" value="1"/>
</dbReference>
<dbReference type="AlphaFoldDB" id="A0A099KWT7"/>
<gene>
    <name evidence="6" type="ORF">ND2E_1819</name>
</gene>
<accession>A0A099KWT7</accession>
<dbReference type="Proteomes" id="UP000029843">
    <property type="component" value="Unassembled WGS sequence"/>
</dbReference>
<keyword evidence="2" id="KW-0805">Transcription regulation</keyword>
<dbReference type="RefSeq" id="WP_190277799.1">
    <property type="nucleotide sequence ID" value="NZ_JQED01000005.1"/>
</dbReference>
<sequence length="293" mass="33854">MMKDHKKLERLMLFSEVAEQLSFTLAAEKLNISRGHLSSQIRRLEQDMAMVLLIRSTRSVRLTPEGERVLAGMNKIRHDLLELERSAEHEGNKIEGKIKITAPAGFAERFLFEIFSKFKQLHPAIEFSINCSYTRFDLNRSDFDLAFRATSEPPQNMVAKQLLSYQHCCCASPEYFANKGIPKVPSDLINHQCLNGQDRTTWQFQQEAIHTQGWLEVNDNNMLKGLAIEGKGIIRVPRYLVDKEVKSGKLKAIFEENMPSGSKIYLIHPQRIHQSKRITTFLAYTQQYFDDEY</sequence>
<keyword evidence="4" id="KW-0804">Transcription</keyword>
<keyword evidence="3" id="KW-0238">DNA-binding</keyword>
<dbReference type="SUPFAM" id="SSF46785">
    <property type="entry name" value="Winged helix' DNA-binding domain"/>
    <property type="match status" value="1"/>
</dbReference>
<dbReference type="PROSITE" id="PS50931">
    <property type="entry name" value="HTH_LYSR"/>
    <property type="match status" value="1"/>
</dbReference>
<evidence type="ECO:0000256" key="3">
    <source>
        <dbReference type="ARBA" id="ARBA00023125"/>
    </source>
</evidence>
<protein>
    <submittedName>
        <fullName evidence="6">Transcriptional regulator, LysR family</fullName>
    </submittedName>
</protein>
<dbReference type="PATRIC" id="fig|28229.4.peg.835"/>
<comment type="similarity">
    <text evidence="1">Belongs to the LysR transcriptional regulatory family.</text>
</comment>
<dbReference type="PANTHER" id="PTHR30537:SF5">
    <property type="entry name" value="HTH-TYPE TRANSCRIPTIONAL ACTIVATOR TTDR-RELATED"/>
    <property type="match status" value="1"/>
</dbReference>
<name>A0A099KWT7_COLPS</name>
<dbReference type="GO" id="GO:0003700">
    <property type="term" value="F:DNA-binding transcription factor activity"/>
    <property type="evidence" value="ECO:0007669"/>
    <property type="project" value="InterPro"/>
</dbReference>
<dbReference type="Gene3D" id="1.10.10.10">
    <property type="entry name" value="Winged helix-like DNA-binding domain superfamily/Winged helix DNA-binding domain"/>
    <property type="match status" value="1"/>
</dbReference>
<feature type="domain" description="HTH lysR-type" evidence="5">
    <location>
        <begin position="7"/>
        <end position="63"/>
    </location>
</feature>
<dbReference type="Gene3D" id="3.40.190.290">
    <property type="match status" value="1"/>
</dbReference>
<dbReference type="CDD" id="cd08422">
    <property type="entry name" value="PBP2_CrgA_like"/>
    <property type="match status" value="1"/>
</dbReference>
<dbReference type="EMBL" id="JQED01000005">
    <property type="protein sequence ID" value="KGJ94630.1"/>
    <property type="molecule type" value="Genomic_DNA"/>
</dbReference>
<evidence type="ECO:0000259" key="5">
    <source>
        <dbReference type="PROSITE" id="PS50931"/>
    </source>
</evidence>
<dbReference type="PANTHER" id="PTHR30537">
    <property type="entry name" value="HTH-TYPE TRANSCRIPTIONAL REGULATOR"/>
    <property type="match status" value="1"/>
</dbReference>
<organism evidence="6 7">
    <name type="scientific">Colwellia psychrerythraea</name>
    <name type="common">Vibrio psychroerythus</name>
    <dbReference type="NCBI Taxonomy" id="28229"/>
    <lineage>
        <taxon>Bacteria</taxon>
        <taxon>Pseudomonadati</taxon>
        <taxon>Pseudomonadota</taxon>
        <taxon>Gammaproteobacteria</taxon>
        <taxon>Alteromonadales</taxon>
        <taxon>Colwelliaceae</taxon>
        <taxon>Colwellia</taxon>
    </lineage>
</organism>
<evidence type="ECO:0000313" key="6">
    <source>
        <dbReference type="EMBL" id="KGJ94630.1"/>
    </source>
</evidence>
<dbReference type="SUPFAM" id="SSF53850">
    <property type="entry name" value="Periplasmic binding protein-like II"/>
    <property type="match status" value="1"/>
</dbReference>
<dbReference type="InterPro" id="IPR005119">
    <property type="entry name" value="LysR_subst-bd"/>
</dbReference>
<dbReference type="GO" id="GO:0006351">
    <property type="term" value="P:DNA-templated transcription"/>
    <property type="evidence" value="ECO:0007669"/>
    <property type="project" value="TreeGrafter"/>
</dbReference>
<dbReference type="InterPro" id="IPR036390">
    <property type="entry name" value="WH_DNA-bd_sf"/>
</dbReference>
<dbReference type="GO" id="GO:0043565">
    <property type="term" value="F:sequence-specific DNA binding"/>
    <property type="evidence" value="ECO:0007669"/>
    <property type="project" value="TreeGrafter"/>
</dbReference>
<proteinExistence type="inferred from homology"/>
<reference evidence="6 7" key="1">
    <citation type="submission" date="2014-08" db="EMBL/GenBank/DDBJ databases">
        <title>Genomic and Phenotypic Diversity of Colwellia psychrerythraea strains from Disparate Marine Basins.</title>
        <authorList>
            <person name="Techtmann S.M."/>
            <person name="Stelling S.C."/>
            <person name="Utturkar S.M."/>
            <person name="Alshibli N."/>
            <person name="Harris A."/>
            <person name="Brown S.D."/>
            <person name="Hazen T.C."/>
        </authorList>
    </citation>
    <scope>NUCLEOTIDE SEQUENCE [LARGE SCALE GENOMIC DNA]</scope>
    <source>
        <strain evidence="6 7">ND2E</strain>
    </source>
</reference>
<evidence type="ECO:0000313" key="7">
    <source>
        <dbReference type="Proteomes" id="UP000029843"/>
    </source>
</evidence>
<dbReference type="Pfam" id="PF03466">
    <property type="entry name" value="LysR_substrate"/>
    <property type="match status" value="1"/>
</dbReference>
<evidence type="ECO:0000256" key="1">
    <source>
        <dbReference type="ARBA" id="ARBA00009437"/>
    </source>
</evidence>
<dbReference type="InterPro" id="IPR036388">
    <property type="entry name" value="WH-like_DNA-bd_sf"/>
</dbReference>
<dbReference type="InterPro" id="IPR000847">
    <property type="entry name" value="LysR_HTH_N"/>
</dbReference>
<dbReference type="InterPro" id="IPR058163">
    <property type="entry name" value="LysR-type_TF_proteobact-type"/>
</dbReference>
<dbReference type="Pfam" id="PF00126">
    <property type="entry name" value="HTH_1"/>
    <property type="match status" value="1"/>
</dbReference>